<dbReference type="PANTHER" id="PTHR15243">
    <property type="entry name" value="SERINE/THREONINE-PROTEIN KINASE 19"/>
    <property type="match status" value="1"/>
</dbReference>
<evidence type="ECO:0000256" key="1">
    <source>
        <dbReference type="ARBA" id="ARBA00093458"/>
    </source>
</evidence>
<reference evidence="2 3" key="1">
    <citation type="submission" date="2024-04" db="EMBL/GenBank/DDBJ databases">
        <title>Symmetric and asymmetric DNA N6-adenine methylation regulates different biological responses in Mucorales.</title>
        <authorList>
            <consortium name="Lawrence Berkeley National Laboratory"/>
            <person name="Lax C."/>
            <person name="Mondo S.J."/>
            <person name="Osorio-Concepcion M."/>
            <person name="Muszewska A."/>
            <person name="Corrochano-Luque M."/>
            <person name="Gutierrez G."/>
            <person name="Riley R."/>
            <person name="Lipzen A."/>
            <person name="Guo J."/>
            <person name="Hundley H."/>
            <person name="Amirebrahimi M."/>
            <person name="Ng V."/>
            <person name="Lorenzo-Gutierrez D."/>
            <person name="Binder U."/>
            <person name="Yang J."/>
            <person name="Song Y."/>
            <person name="Canovas D."/>
            <person name="Navarro E."/>
            <person name="Freitag M."/>
            <person name="Gabaldon T."/>
            <person name="Grigoriev I.V."/>
            <person name="Corrochano L.M."/>
            <person name="Nicolas F.E."/>
            <person name="Garre V."/>
        </authorList>
    </citation>
    <scope>NUCLEOTIDE SEQUENCE [LARGE SCALE GENOMIC DNA]</scope>
    <source>
        <strain evidence="2 3">L51</strain>
    </source>
</reference>
<proteinExistence type="inferred from homology"/>
<name>A0ABR3BGR7_PHYBL</name>
<dbReference type="PANTHER" id="PTHR15243:SF0">
    <property type="entry name" value="SERINE_THREONINE-PROTEIN KINASE 19"/>
    <property type="match status" value="1"/>
</dbReference>
<evidence type="ECO:0000313" key="3">
    <source>
        <dbReference type="Proteomes" id="UP001448207"/>
    </source>
</evidence>
<dbReference type="InterPro" id="IPR018865">
    <property type="entry name" value="STK19-like"/>
</dbReference>
<comment type="caution">
    <text evidence="2">The sequence shown here is derived from an EMBL/GenBank/DDBJ whole genome shotgun (WGS) entry which is preliminary data.</text>
</comment>
<gene>
    <name evidence="2" type="ORF">J3Q64DRAFT_1086596</name>
</gene>
<dbReference type="EMBL" id="JBCLYO010000001">
    <property type="protein sequence ID" value="KAL0098067.1"/>
    <property type="molecule type" value="Genomic_DNA"/>
</dbReference>
<accession>A0ABR3BGR7</accession>
<protein>
    <submittedName>
        <fullName evidence="2">Serine-threonine protein kinase 19-domain-containing protein</fullName>
    </submittedName>
</protein>
<keyword evidence="3" id="KW-1185">Reference proteome</keyword>
<dbReference type="Proteomes" id="UP001448207">
    <property type="component" value="Unassembled WGS sequence"/>
</dbReference>
<keyword evidence="2" id="KW-0808">Transferase</keyword>
<dbReference type="Pfam" id="PF10494">
    <property type="entry name" value="Stk19"/>
    <property type="match status" value="1"/>
</dbReference>
<comment type="similarity">
    <text evidence="1">Belongs to the STK19 family.</text>
</comment>
<keyword evidence="2" id="KW-0418">Kinase</keyword>
<sequence>MDRKRTRQTYDESSSKIGKDNFQIDSDAYGIKKKAIRKRLKKLEENESADEFGDDLPIISDATAAADYLIKKASYSTNRNLNLIKTRLPICFIHQIYDLLPNYTDVDRDLEVDINNGLWCSFRGMDTSEDETILMPTSDYLAIIEKAKITFEKEVADGINTSGKGINPNFFDRFKRLIETRQPKEKCISRDALIKGCCTQEEELIQLVKAGVLLPHLRLDLYWVSIPGQGMFFSDVRKGREEFLQMLKKRPTKDILEKIIQQKPFRKTTLGYEFILHDLIGSGRAERYHTPMGDLIRLTRKGLKGP</sequence>
<dbReference type="GO" id="GO:0016301">
    <property type="term" value="F:kinase activity"/>
    <property type="evidence" value="ECO:0007669"/>
    <property type="project" value="UniProtKB-KW"/>
</dbReference>
<evidence type="ECO:0000313" key="2">
    <source>
        <dbReference type="EMBL" id="KAL0098067.1"/>
    </source>
</evidence>
<organism evidence="2 3">
    <name type="scientific">Phycomyces blakesleeanus</name>
    <dbReference type="NCBI Taxonomy" id="4837"/>
    <lineage>
        <taxon>Eukaryota</taxon>
        <taxon>Fungi</taxon>
        <taxon>Fungi incertae sedis</taxon>
        <taxon>Mucoromycota</taxon>
        <taxon>Mucoromycotina</taxon>
        <taxon>Mucoromycetes</taxon>
        <taxon>Mucorales</taxon>
        <taxon>Phycomycetaceae</taxon>
        <taxon>Phycomyces</taxon>
    </lineage>
</organism>